<dbReference type="SUPFAM" id="SSF82784">
    <property type="entry name" value="OsmC-like"/>
    <property type="match status" value="1"/>
</dbReference>
<dbReference type="KEGG" id="tpla:ElP_55460"/>
<dbReference type="InterPro" id="IPR015946">
    <property type="entry name" value="KH_dom-like_a/b"/>
</dbReference>
<keyword evidence="2" id="KW-1185">Reference proteome</keyword>
<proteinExistence type="predicted"/>
<gene>
    <name evidence="1" type="ORF">ElP_55460</name>
</gene>
<reference evidence="1 2" key="1">
    <citation type="submission" date="2019-02" db="EMBL/GenBank/DDBJ databases">
        <title>Deep-cultivation of Planctomycetes and their phenomic and genomic characterization uncovers novel biology.</title>
        <authorList>
            <person name="Wiegand S."/>
            <person name="Jogler M."/>
            <person name="Boedeker C."/>
            <person name="Pinto D."/>
            <person name="Vollmers J."/>
            <person name="Rivas-Marin E."/>
            <person name="Kohn T."/>
            <person name="Peeters S.H."/>
            <person name="Heuer A."/>
            <person name="Rast P."/>
            <person name="Oberbeckmann S."/>
            <person name="Bunk B."/>
            <person name="Jeske O."/>
            <person name="Meyerdierks A."/>
            <person name="Storesund J.E."/>
            <person name="Kallscheuer N."/>
            <person name="Luecker S."/>
            <person name="Lage O.M."/>
            <person name="Pohl T."/>
            <person name="Merkel B.J."/>
            <person name="Hornburger P."/>
            <person name="Mueller R.-W."/>
            <person name="Bruemmer F."/>
            <person name="Labrenz M."/>
            <person name="Spormann A.M."/>
            <person name="Op den Camp H."/>
            <person name="Overmann J."/>
            <person name="Amann R."/>
            <person name="Jetten M.S.M."/>
            <person name="Mascher T."/>
            <person name="Medema M.H."/>
            <person name="Devos D.P."/>
            <person name="Kaster A.-K."/>
            <person name="Ovreas L."/>
            <person name="Rohde M."/>
            <person name="Galperin M.Y."/>
            <person name="Jogler C."/>
        </authorList>
    </citation>
    <scope>NUCLEOTIDE SEQUENCE [LARGE SCALE GENOMIC DNA]</scope>
    <source>
        <strain evidence="1 2">ElP</strain>
    </source>
</reference>
<dbReference type="RefSeq" id="WP_197446408.1">
    <property type="nucleotide sequence ID" value="NZ_CP036426.1"/>
</dbReference>
<dbReference type="InterPro" id="IPR036102">
    <property type="entry name" value="OsmC/Ohrsf"/>
</dbReference>
<protein>
    <submittedName>
        <fullName evidence="1">OsmC-like protein</fullName>
    </submittedName>
</protein>
<dbReference type="Pfam" id="PF02566">
    <property type="entry name" value="OsmC"/>
    <property type="match status" value="1"/>
</dbReference>
<organism evidence="1 2">
    <name type="scientific">Tautonia plasticadhaerens</name>
    <dbReference type="NCBI Taxonomy" id="2527974"/>
    <lineage>
        <taxon>Bacteria</taxon>
        <taxon>Pseudomonadati</taxon>
        <taxon>Planctomycetota</taxon>
        <taxon>Planctomycetia</taxon>
        <taxon>Isosphaerales</taxon>
        <taxon>Isosphaeraceae</taxon>
        <taxon>Tautonia</taxon>
    </lineage>
</organism>
<evidence type="ECO:0000313" key="1">
    <source>
        <dbReference type="EMBL" id="QDV37606.1"/>
    </source>
</evidence>
<dbReference type="InterPro" id="IPR003718">
    <property type="entry name" value="OsmC/Ohr_fam"/>
</dbReference>
<dbReference type="AlphaFoldDB" id="A0A518HA34"/>
<sequence>MPSAENLTAEVEGDIEDVNGVLKITEIRLRYRIKAPAGKREAIERLLGQYAEACPAYQSVKGCIDCSWTAEIEEV</sequence>
<accession>A0A518HA34</accession>
<name>A0A518HA34_9BACT</name>
<evidence type="ECO:0000313" key="2">
    <source>
        <dbReference type="Proteomes" id="UP000317835"/>
    </source>
</evidence>
<dbReference type="EMBL" id="CP036426">
    <property type="protein sequence ID" value="QDV37606.1"/>
    <property type="molecule type" value="Genomic_DNA"/>
</dbReference>
<dbReference type="Gene3D" id="3.30.300.20">
    <property type="match status" value="1"/>
</dbReference>
<dbReference type="Proteomes" id="UP000317835">
    <property type="component" value="Chromosome"/>
</dbReference>